<feature type="binding site" evidence="4">
    <location>
        <position position="158"/>
    </location>
    <ligand>
        <name>a divalent metal cation</name>
        <dbReference type="ChEBI" id="CHEBI:60240"/>
        <label>2</label>
    </ligand>
</feature>
<dbReference type="PROSITE" id="PS01137">
    <property type="entry name" value="TATD_1"/>
    <property type="match status" value="1"/>
</dbReference>
<dbReference type="InterPro" id="IPR032466">
    <property type="entry name" value="Metal_Hydrolase"/>
</dbReference>
<feature type="binding site" evidence="4">
    <location>
        <position position="135"/>
    </location>
    <ligand>
        <name>a divalent metal cation</name>
        <dbReference type="ChEBI" id="CHEBI:60240"/>
        <label>2</label>
    </ligand>
</feature>
<gene>
    <name evidence="5" type="ORF">EDC61_11819</name>
</gene>
<sequence length="261" mass="29050">MAAMATDFLVDTHSHLDAGEFDADRDAVYDRACAAGVTLQVVPAVTAANFAEVAATCKRYPGCLPAWGLHPMYIHVHHDKHLAELRRQIEQWRPVAVGEIGLDLFVPDLDYATQEFFYVEQLKIAKEYDLPVLLHCRRANDQILKHLRRFKLKGGIAHAFNGSRHQAEEFIKLGFKLGFGGAFTYPRANNLRRLALDLPLEAIVLETDSPDIAPAWIGKGRNEPAELARIAASLAELRGIDVEAVARQTTQNARDLFGPVF</sequence>
<evidence type="ECO:0000256" key="4">
    <source>
        <dbReference type="PIRSR" id="PIRSR005902-1"/>
    </source>
</evidence>
<comment type="caution">
    <text evidence="5">The sequence shown here is derived from an EMBL/GenBank/DDBJ whole genome shotgun (WGS) entry which is preliminary data.</text>
</comment>
<dbReference type="OrthoDB" id="9810005at2"/>
<dbReference type="FunFam" id="3.20.20.140:FF:000005">
    <property type="entry name" value="TatD family hydrolase"/>
    <property type="match status" value="1"/>
</dbReference>
<dbReference type="GO" id="GO:0016788">
    <property type="term" value="F:hydrolase activity, acting on ester bonds"/>
    <property type="evidence" value="ECO:0007669"/>
    <property type="project" value="InterPro"/>
</dbReference>
<dbReference type="PANTHER" id="PTHR46124:SF2">
    <property type="entry name" value="D-AMINOACYL-TRNA DEACYLASE"/>
    <property type="match status" value="1"/>
</dbReference>
<dbReference type="SUPFAM" id="SSF51556">
    <property type="entry name" value="Metallo-dependent hydrolases"/>
    <property type="match status" value="1"/>
</dbReference>
<reference evidence="5 6" key="1">
    <citation type="submission" date="2019-03" db="EMBL/GenBank/DDBJ databases">
        <title>Genomic Encyclopedia of Type Strains, Phase IV (KMG-IV): sequencing the most valuable type-strain genomes for metagenomic binning, comparative biology and taxonomic classification.</title>
        <authorList>
            <person name="Goeker M."/>
        </authorList>
    </citation>
    <scope>NUCLEOTIDE SEQUENCE [LARGE SCALE GENOMIC DNA]</scope>
    <source>
        <strain evidence="5 6">DSM 103923</strain>
    </source>
</reference>
<dbReference type="CDD" id="cd01310">
    <property type="entry name" value="TatD_DNAse"/>
    <property type="match status" value="1"/>
</dbReference>
<name>A0A4R3JS63_9PROT</name>
<keyword evidence="3" id="KW-0378">Hydrolase</keyword>
<dbReference type="AlphaFoldDB" id="A0A4R3JS63"/>
<evidence type="ECO:0000256" key="2">
    <source>
        <dbReference type="ARBA" id="ARBA00022723"/>
    </source>
</evidence>
<feature type="binding site" evidence="4">
    <location>
        <position position="13"/>
    </location>
    <ligand>
        <name>a divalent metal cation</name>
        <dbReference type="ChEBI" id="CHEBI:60240"/>
        <label>1</label>
    </ligand>
</feature>
<dbReference type="InterPro" id="IPR018228">
    <property type="entry name" value="DNase_TatD-rel_CS"/>
</dbReference>
<dbReference type="Gene3D" id="3.20.20.140">
    <property type="entry name" value="Metal-dependent hydrolases"/>
    <property type="match status" value="1"/>
</dbReference>
<dbReference type="InterPro" id="IPR001130">
    <property type="entry name" value="TatD-like"/>
</dbReference>
<dbReference type="PROSITE" id="PS01091">
    <property type="entry name" value="TATD_3"/>
    <property type="match status" value="1"/>
</dbReference>
<keyword evidence="6" id="KW-1185">Reference proteome</keyword>
<dbReference type="PIRSF" id="PIRSF005902">
    <property type="entry name" value="DNase_TatD"/>
    <property type="match status" value="1"/>
</dbReference>
<evidence type="ECO:0000256" key="1">
    <source>
        <dbReference type="ARBA" id="ARBA00009275"/>
    </source>
</evidence>
<dbReference type="PANTHER" id="PTHR46124">
    <property type="entry name" value="D-AMINOACYL-TRNA DEACYLASE"/>
    <property type="match status" value="1"/>
</dbReference>
<feature type="binding site" evidence="4">
    <location>
        <position position="15"/>
    </location>
    <ligand>
        <name>a divalent metal cation</name>
        <dbReference type="ChEBI" id="CHEBI:60240"/>
        <label>1</label>
    </ligand>
</feature>
<dbReference type="Pfam" id="PF01026">
    <property type="entry name" value="TatD_DNase"/>
    <property type="match status" value="1"/>
</dbReference>
<dbReference type="EMBL" id="SLZY01000018">
    <property type="protein sequence ID" value="TCS70005.1"/>
    <property type="molecule type" value="Genomic_DNA"/>
</dbReference>
<comment type="similarity">
    <text evidence="1">Belongs to the metallo-dependent hydrolases superfamily. TatD-type hydrolase family.</text>
</comment>
<dbReference type="GO" id="GO:0046872">
    <property type="term" value="F:metal ion binding"/>
    <property type="evidence" value="ECO:0007669"/>
    <property type="project" value="UniProtKB-KW"/>
</dbReference>
<feature type="binding site" evidence="4">
    <location>
        <position position="99"/>
    </location>
    <ligand>
        <name>a divalent metal cation</name>
        <dbReference type="ChEBI" id="CHEBI:60240"/>
        <label>1</label>
    </ligand>
</feature>
<protein>
    <submittedName>
        <fullName evidence="5">TatD DNase family protein</fullName>
    </submittedName>
</protein>
<evidence type="ECO:0000313" key="5">
    <source>
        <dbReference type="EMBL" id="TCS70005.1"/>
    </source>
</evidence>
<dbReference type="Proteomes" id="UP000295135">
    <property type="component" value="Unassembled WGS sequence"/>
</dbReference>
<feature type="binding site" evidence="4">
    <location>
        <position position="208"/>
    </location>
    <ligand>
        <name>a divalent metal cation</name>
        <dbReference type="ChEBI" id="CHEBI:60240"/>
        <label>1</label>
    </ligand>
</feature>
<evidence type="ECO:0000313" key="6">
    <source>
        <dbReference type="Proteomes" id="UP000295135"/>
    </source>
</evidence>
<accession>A0A4R3JS63</accession>
<proteinExistence type="inferred from homology"/>
<evidence type="ECO:0000256" key="3">
    <source>
        <dbReference type="ARBA" id="ARBA00022801"/>
    </source>
</evidence>
<dbReference type="PROSITE" id="PS01090">
    <property type="entry name" value="TATD_2"/>
    <property type="match status" value="1"/>
</dbReference>
<organism evidence="5 6">
    <name type="scientific">Sulfuritortus calidifontis</name>
    <dbReference type="NCBI Taxonomy" id="1914471"/>
    <lineage>
        <taxon>Bacteria</taxon>
        <taxon>Pseudomonadati</taxon>
        <taxon>Pseudomonadota</taxon>
        <taxon>Betaproteobacteria</taxon>
        <taxon>Nitrosomonadales</taxon>
        <taxon>Thiobacillaceae</taxon>
        <taxon>Sulfuritortus</taxon>
    </lineage>
</organism>
<keyword evidence="2 4" id="KW-0479">Metal-binding</keyword>